<evidence type="ECO:0000313" key="6">
    <source>
        <dbReference type="Proteomes" id="UP000544122"/>
    </source>
</evidence>
<dbReference type="PANTHER" id="PTHR48081">
    <property type="entry name" value="AB HYDROLASE SUPERFAMILY PROTEIN C4A8.06C"/>
    <property type="match status" value="1"/>
</dbReference>
<dbReference type="GO" id="GO:0016787">
    <property type="term" value="F:hydrolase activity"/>
    <property type="evidence" value="ECO:0007669"/>
    <property type="project" value="UniProtKB-KW"/>
</dbReference>
<proteinExistence type="inferred from homology"/>
<keyword evidence="3" id="KW-0732">Signal</keyword>
<dbReference type="InterPro" id="IPR002168">
    <property type="entry name" value="Lipase_GDXG_HIS_AS"/>
</dbReference>
<dbReference type="PROSITE" id="PS00122">
    <property type="entry name" value="CARBOXYLESTERASE_B_1"/>
    <property type="match status" value="1"/>
</dbReference>
<reference evidence="5 6" key="1">
    <citation type="submission" date="2020-03" db="EMBL/GenBank/DDBJ databases">
        <title>Bradyrhizobium diversity isolated from nodules of Indigofera sp.</title>
        <authorList>
            <person name="Klepa M."/>
            <person name="Helene L."/>
            <person name="Hungria M."/>
        </authorList>
    </citation>
    <scope>NUCLEOTIDE SEQUENCE [LARGE SCALE GENOMIC DNA]</scope>
    <source>
        <strain evidence="5 6">WSM 1791</strain>
    </source>
</reference>
<evidence type="ECO:0000259" key="4">
    <source>
        <dbReference type="Pfam" id="PF20434"/>
    </source>
</evidence>
<dbReference type="InterPro" id="IPR029058">
    <property type="entry name" value="AB_hydrolase_fold"/>
</dbReference>
<dbReference type="AlphaFoldDB" id="A0A7Y4M043"/>
<dbReference type="SUPFAM" id="SSF53474">
    <property type="entry name" value="alpha/beta-Hydrolases"/>
    <property type="match status" value="1"/>
</dbReference>
<dbReference type="Proteomes" id="UP000544122">
    <property type="component" value="Unassembled WGS sequence"/>
</dbReference>
<gene>
    <name evidence="5" type="ORF">HCN58_33860</name>
</gene>
<dbReference type="InterPro" id="IPR019826">
    <property type="entry name" value="Carboxylesterase_B_AS"/>
</dbReference>
<evidence type="ECO:0000256" key="1">
    <source>
        <dbReference type="ARBA" id="ARBA00010515"/>
    </source>
</evidence>
<sequence length="313" mass="33769">MRILLAGIVALVSSHSLAGELPQEIRDAVQKIGPVINAPETAKLLAPLQRKEPYAGVAVTRDEKYGSDERRRLDVFRPNDAASGLPVLLFVHGGAYERGDKRAAGSPFYDNVMLWAFEHKMVGVNMTYRLAPASPWPAAVEDIAAAVAWTHANIARFGGDPARIVLMGHSAGATHVSSYLAHPEIGGKSPVRAAGAILVSGTYDLKPEIDVPGQRSYFGSDTALWVDRSSIAGLTKTDVPLLIAHGELDLPYYVNQAEALKARLCRESKCPTFVSLSGQSHMSEIYGLNTTDTSLSEPMRSFMESVTTRAAVR</sequence>
<organism evidence="5 6">
    <name type="scientific">Bradyrhizobium australiense</name>
    <dbReference type="NCBI Taxonomy" id="2721161"/>
    <lineage>
        <taxon>Bacteria</taxon>
        <taxon>Pseudomonadati</taxon>
        <taxon>Pseudomonadota</taxon>
        <taxon>Alphaproteobacteria</taxon>
        <taxon>Hyphomicrobiales</taxon>
        <taxon>Nitrobacteraceae</taxon>
        <taxon>Bradyrhizobium</taxon>
    </lineage>
</organism>
<accession>A0A7Y4M043</accession>
<keyword evidence="2 5" id="KW-0378">Hydrolase</keyword>
<feature type="signal peptide" evidence="3">
    <location>
        <begin position="1"/>
        <end position="18"/>
    </location>
</feature>
<evidence type="ECO:0000256" key="2">
    <source>
        <dbReference type="ARBA" id="ARBA00022801"/>
    </source>
</evidence>
<dbReference type="InterPro" id="IPR049492">
    <property type="entry name" value="BD-FAE-like_dom"/>
</dbReference>
<comment type="similarity">
    <text evidence="1">Belongs to the 'GDXG' lipolytic enzyme family.</text>
</comment>
<protein>
    <submittedName>
        <fullName evidence="5">Alpha/beta hydrolase</fullName>
    </submittedName>
</protein>
<keyword evidence="6" id="KW-1185">Reference proteome</keyword>
<dbReference type="PROSITE" id="PS01173">
    <property type="entry name" value="LIPASE_GDXG_HIS"/>
    <property type="match status" value="1"/>
</dbReference>
<dbReference type="Pfam" id="PF20434">
    <property type="entry name" value="BD-FAE"/>
    <property type="match status" value="1"/>
</dbReference>
<comment type="caution">
    <text evidence="5">The sequence shown here is derived from an EMBL/GenBank/DDBJ whole genome shotgun (WGS) entry which is preliminary data.</text>
</comment>
<feature type="domain" description="BD-FAE-like" evidence="4">
    <location>
        <begin position="73"/>
        <end position="178"/>
    </location>
</feature>
<dbReference type="RefSeq" id="WP_171583655.1">
    <property type="nucleotide sequence ID" value="NZ_JAAVLX010000016.1"/>
</dbReference>
<dbReference type="InterPro" id="IPR050300">
    <property type="entry name" value="GDXG_lipolytic_enzyme"/>
</dbReference>
<evidence type="ECO:0000256" key="3">
    <source>
        <dbReference type="SAM" id="SignalP"/>
    </source>
</evidence>
<name>A0A7Y4M043_9BRAD</name>
<dbReference type="EMBL" id="JAAVLX010000016">
    <property type="protein sequence ID" value="NOJ44475.1"/>
    <property type="molecule type" value="Genomic_DNA"/>
</dbReference>
<feature type="chain" id="PRO_5035824916" evidence="3">
    <location>
        <begin position="19"/>
        <end position="313"/>
    </location>
</feature>
<dbReference type="Gene3D" id="3.40.50.1820">
    <property type="entry name" value="alpha/beta hydrolase"/>
    <property type="match status" value="1"/>
</dbReference>
<evidence type="ECO:0000313" key="5">
    <source>
        <dbReference type="EMBL" id="NOJ44475.1"/>
    </source>
</evidence>
<dbReference type="PANTHER" id="PTHR48081:SF33">
    <property type="entry name" value="KYNURENINE FORMAMIDASE"/>
    <property type="match status" value="1"/>
</dbReference>